<gene>
    <name evidence="4" type="ORF">C4F49_01250</name>
</gene>
<dbReference type="PROSITE" id="PS51186">
    <property type="entry name" value="GNAT"/>
    <property type="match status" value="1"/>
</dbReference>
<evidence type="ECO:0000259" key="3">
    <source>
        <dbReference type="PROSITE" id="PS51186"/>
    </source>
</evidence>
<dbReference type="RefSeq" id="WP_196934646.1">
    <property type="nucleotide sequence ID" value="NZ_MU158698.1"/>
</dbReference>
<organism evidence="4 5">
    <name type="scientific">Sphingobacterium hungaricum</name>
    <dbReference type="NCBI Taxonomy" id="2082723"/>
    <lineage>
        <taxon>Bacteria</taxon>
        <taxon>Pseudomonadati</taxon>
        <taxon>Bacteroidota</taxon>
        <taxon>Sphingobacteriia</taxon>
        <taxon>Sphingobacteriales</taxon>
        <taxon>Sphingobacteriaceae</taxon>
        <taxon>Sphingobacterium</taxon>
    </lineage>
</organism>
<dbReference type="Pfam" id="PF00583">
    <property type="entry name" value="Acetyltransf_1"/>
    <property type="match status" value="1"/>
</dbReference>
<dbReference type="InterPro" id="IPR016181">
    <property type="entry name" value="Acyl_CoA_acyltransferase"/>
</dbReference>
<keyword evidence="2" id="KW-0012">Acyltransferase</keyword>
<accession>A0A928US59</accession>
<sequence length="168" mass="18953">MDYTFRKANPEDQDAIWSILQEGILRRKKDGSNQWQDGYPNADVVKDDIEKEIGYVLESGNEIAGYSAVIINDEPAYADIQGKWLSDSDFVVVHRIAIAENHTGKGLSKQILLSIEDFAKDNGIFSIKVDTNHDNVAMLKIFEKLGYVYCGEVFFRGSARKAFEKVIV</sequence>
<evidence type="ECO:0000256" key="1">
    <source>
        <dbReference type="ARBA" id="ARBA00022679"/>
    </source>
</evidence>
<protein>
    <submittedName>
        <fullName evidence="4">GNAT family N-acetyltransferase</fullName>
    </submittedName>
</protein>
<evidence type="ECO:0000313" key="4">
    <source>
        <dbReference type="EMBL" id="MBE8712306.1"/>
    </source>
</evidence>
<proteinExistence type="predicted"/>
<dbReference type="InterPro" id="IPR000182">
    <property type="entry name" value="GNAT_dom"/>
</dbReference>
<keyword evidence="1" id="KW-0808">Transferase</keyword>
<dbReference type="SUPFAM" id="SSF55729">
    <property type="entry name" value="Acyl-CoA N-acyltransferases (Nat)"/>
    <property type="match status" value="1"/>
</dbReference>
<dbReference type="AlphaFoldDB" id="A0A928US59"/>
<feature type="domain" description="N-acetyltransferase" evidence="3">
    <location>
        <begin position="3"/>
        <end position="168"/>
    </location>
</feature>
<keyword evidence="5" id="KW-1185">Reference proteome</keyword>
<dbReference type="GO" id="GO:0016747">
    <property type="term" value="F:acyltransferase activity, transferring groups other than amino-acyl groups"/>
    <property type="evidence" value="ECO:0007669"/>
    <property type="project" value="InterPro"/>
</dbReference>
<evidence type="ECO:0000313" key="5">
    <source>
        <dbReference type="Proteomes" id="UP000616201"/>
    </source>
</evidence>
<name>A0A928US59_9SPHI</name>
<dbReference type="EMBL" id="PRDK01000001">
    <property type="protein sequence ID" value="MBE8712306.1"/>
    <property type="molecule type" value="Genomic_DNA"/>
</dbReference>
<comment type="caution">
    <text evidence="4">The sequence shown here is derived from an EMBL/GenBank/DDBJ whole genome shotgun (WGS) entry which is preliminary data.</text>
</comment>
<dbReference type="PANTHER" id="PTHR43420:SF46">
    <property type="entry name" value="ACETYLTRANSFERASE"/>
    <property type="match status" value="1"/>
</dbReference>
<dbReference type="Gene3D" id="3.40.630.30">
    <property type="match status" value="1"/>
</dbReference>
<reference evidence="4" key="1">
    <citation type="submission" date="2018-02" db="EMBL/GenBank/DDBJ databases">
        <authorList>
            <person name="Vasarhelyi B.M."/>
            <person name="Deshmukh S."/>
            <person name="Balint B."/>
            <person name="Kukolya J."/>
        </authorList>
    </citation>
    <scope>NUCLEOTIDE SEQUENCE</scope>
    <source>
        <strain evidence="4">KB22</strain>
    </source>
</reference>
<dbReference type="InterPro" id="IPR050680">
    <property type="entry name" value="YpeA/RimI_acetyltransf"/>
</dbReference>
<dbReference type="PANTHER" id="PTHR43420">
    <property type="entry name" value="ACETYLTRANSFERASE"/>
    <property type="match status" value="1"/>
</dbReference>
<evidence type="ECO:0000256" key="2">
    <source>
        <dbReference type="ARBA" id="ARBA00023315"/>
    </source>
</evidence>
<dbReference type="Proteomes" id="UP000616201">
    <property type="component" value="Unassembled WGS sequence"/>
</dbReference>